<name>A0ABD5LS61_PROMI</name>
<protein>
    <submittedName>
        <fullName evidence="1">Uncharacterized protein</fullName>
    </submittedName>
</protein>
<dbReference type="Gene3D" id="2.60.40.1090">
    <property type="entry name" value="Fimbrial-type adhesion domain"/>
    <property type="match status" value="1"/>
</dbReference>
<dbReference type="InterPro" id="IPR036937">
    <property type="entry name" value="Adhesion_dom_fimbrial_sf"/>
</dbReference>
<reference evidence="1" key="1">
    <citation type="submission" date="2021-05" db="EMBL/GenBank/DDBJ databases">
        <title>First report of NDM-5 and VEB-6 producing Proteus mirabilis isolated from blood of a sepsis patient in Kolkata, India.</title>
        <authorList>
            <person name="Halder G."/>
            <person name="Chaudhuri B."/>
            <person name="Dutta S."/>
        </authorList>
    </citation>
    <scope>NUCLEOTIDE SEQUENCE [LARGE SCALE GENOMIC DNA]</scope>
    <source>
        <strain evidence="1">7049</strain>
    </source>
</reference>
<sequence>MNTGSTENDTNARVALFDSTGELVPLNGNDTDRTFSSDVAGDSGSLEFSLKYDGPASMDDAISAGAFNATLSF</sequence>
<comment type="caution">
    <text evidence="1">The sequence shown here is derived from an EMBL/GenBank/DDBJ whole genome shotgun (WGS) entry which is preliminary data.</text>
</comment>
<gene>
    <name evidence="1" type="ORF">I3679_008660</name>
</gene>
<proteinExistence type="predicted"/>
<accession>A0ABD5LS61</accession>
<dbReference type="EMBL" id="JADQCH020000001">
    <property type="protein sequence ID" value="MEY2344180.1"/>
    <property type="molecule type" value="Genomic_DNA"/>
</dbReference>
<organism evidence="1">
    <name type="scientific">Proteus mirabilis</name>
    <dbReference type="NCBI Taxonomy" id="584"/>
    <lineage>
        <taxon>Bacteria</taxon>
        <taxon>Pseudomonadati</taxon>
        <taxon>Pseudomonadota</taxon>
        <taxon>Gammaproteobacteria</taxon>
        <taxon>Enterobacterales</taxon>
        <taxon>Morganellaceae</taxon>
        <taxon>Proteus</taxon>
    </lineage>
</organism>
<evidence type="ECO:0000313" key="1">
    <source>
        <dbReference type="EMBL" id="MEY2344180.1"/>
    </source>
</evidence>
<dbReference type="AlphaFoldDB" id="A0ABD5LS61"/>